<dbReference type="Proteomes" id="UP000601099">
    <property type="component" value="Unassembled WGS sequence"/>
</dbReference>
<evidence type="ECO:0000256" key="1">
    <source>
        <dbReference type="SAM" id="MobiDB-lite"/>
    </source>
</evidence>
<keyword evidence="3" id="KW-1185">Reference proteome</keyword>
<organism evidence="2 3">
    <name type="scientific">Hymenobacter guriensis</name>
    <dbReference type="NCBI Taxonomy" id="2793065"/>
    <lineage>
        <taxon>Bacteria</taxon>
        <taxon>Pseudomonadati</taxon>
        <taxon>Bacteroidota</taxon>
        <taxon>Cytophagia</taxon>
        <taxon>Cytophagales</taxon>
        <taxon>Hymenobacteraceae</taxon>
        <taxon>Hymenobacter</taxon>
    </lineage>
</organism>
<dbReference type="EMBL" id="JADWYK010000010">
    <property type="protein sequence ID" value="MBG8555096.1"/>
    <property type="molecule type" value="Genomic_DNA"/>
</dbReference>
<protein>
    <submittedName>
        <fullName evidence="2">Uncharacterized protein</fullName>
    </submittedName>
</protein>
<evidence type="ECO:0000313" key="3">
    <source>
        <dbReference type="Proteomes" id="UP000601099"/>
    </source>
</evidence>
<evidence type="ECO:0000313" key="2">
    <source>
        <dbReference type="EMBL" id="MBG8555096.1"/>
    </source>
</evidence>
<comment type="caution">
    <text evidence="2">The sequence shown here is derived from an EMBL/GenBank/DDBJ whole genome shotgun (WGS) entry which is preliminary data.</text>
</comment>
<gene>
    <name evidence="2" type="ORF">I5L79_16200</name>
</gene>
<dbReference type="RefSeq" id="WP_196956113.1">
    <property type="nucleotide sequence ID" value="NZ_JADWYK010000010.1"/>
</dbReference>
<feature type="region of interest" description="Disordered" evidence="1">
    <location>
        <begin position="1"/>
        <end position="30"/>
    </location>
</feature>
<proteinExistence type="predicted"/>
<name>A0ABS0L4U4_9BACT</name>
<accession>A0ABS0L4U4</accession>
<sequence>MRDPSAFPYPETYSDNGDGLPTGNNDGSPGMSLLDYYAGQALVGLATRPEFQQLSQPAMATKCFEIAHAMLNERQKQHAPPAEPGLRVVN</sequence>
<reference evidence="2 3" key="1">
    <citation type="submission" date="2020-11" db="EMBL/GenBank/DDBJ databases">
        <title>Hymenobacter sp.</title>
        <authorList>
            <person name="Kim M.K."/>
        </authorList>
    </citation>
    <scope>NUCLEOTIDE SEQUENCE [LARGE SCALE GENOMIC DNA]</scope>
    <source>
        <strain evidence="2 3">BT594</strain>
    </source>
</reference>